<evidence type="ECO:0008006" key="2">
    <source>
        <dbReference type="Google" id="ProtNLM"/>
    </source>
</evidence>
<dbReference type="AlphaFoldDB" id="X0T7R9"/>
<proteinExistence type="predicted"/>
<reference evidence="1" key="1">
    <citation type="journal article" date="2014" name="Front. Microbiol.">
        <title>High frequency of phylogenetically diverse reductive dehalogenase-homologous genes in deep subseafloor sedimentary metagenomes.</title>
        <authorList>
            <person name="Kawai M."/>
            <person name="Futagami T."/>
            <person name="Toyoda A."/>
            <person name="Takaki Y."/>
            <person name="Nishi S."/>
            <person name="Hori S."/>
            <person name="Arai W."/>
            <person name="Tsubouchi T."/>
            <person name="Morono Y."/>
            <person name="Uchiyama I."/>
            <person name="Ito T."/>
            <person name="Fujiyama A."/>
            <person name="Inagaki F."/>
            <person name="Takami H."/>
        </authorList>
    </citation>
    <scope>NUCLEOTIDE SEQUENCE</scope>
    <source>
        <strain evidence="1">Expedition CK06-06</strain>
    </source>
</reference>
<sequence>MRNSLMSTYELGTAVHEQEHFMEAWESGEGEYVVFCDYRRNEGRRRLLDVTELIDQALVRIEQSDSLEASMIYTETLRAIALVTKWVKVLETSVLQHGS</sequence>
<accession>X0T7R9</accession>
<protein>
    <recommendedName>
        <fullName evidence="2">HEPN domain-containing protein</fullName>
    </recommendedName>
</protein>
<comment type="caution">
    <text evidence="1">The sequence shown here is derived from an EMBL/GenBank/DDBJ whole genome shotgun (WGS) entry which is preliminary data.</text>
</comment>
<name>X0T7R9_9ZZZZ</name>
<gene>
    <name evidence="1" type="ORF">S01H1_29354</name>
</gene>
<evidence type="ECO:0000313" key="1">
    <source>
        <dbReference type="EMBL" id="GAF89513.1"/>
    </source>
</evidence>
<organism evidence="1">
    <name type="scientific">marine sediment metagenome</name>
    <dbReference type="NCBI Taxonomy" id="412755"/>
    <lineage>
        <taxon>unclassified sequences</taxon>
        <taxon>metagenomes</taxon>
        <taxon>ecological metagenomes</taxon>
    </lineage>
</organism>
<dbReference type="EMBL" id="BARS01017988">
    <property type="protein sequence ID" value="GAF89513.1"/>
    <property type="molecule type" value="Genomic_DNA"/>
</dbReference>